<sequence length="86" mass="9740">MALFPAYAQDVTDIEIVEEGKTSEPSEVSPGREMILLASDSGTDDERPVRPALSRQNSHQEYFYWDTKLDCGNLRVSTLYYPGRPQ</sequence>
<dbReference type="Proteomes" id="UP000791440">
    <property type="component" value="Unassembled WGS sequence"/>
</dbReference>
<evidence type="ECO:0000313" key="2">
    <source>
        <dbReference type="Proteomes" id="UP000791440"/>
    </source>
</evidence>
<dbReference type="EMBL" id="JH668282">
    <property type="protein sequence ID" value="KAG6440897.1"/>
    <property type="molecule type" value="Genomic_DNA"/>
</dbReference>
<accession>A0A921YLM2</accession>
<reference evidence="1" key="1">
    <citation type="journal article" date="2016" name="Insect Biochem. Mol. Biol.">
        <title>Multifaceted biological insights from a draft genome sequence of the tobacco hornworm moth, Manduca sexta.</title>
        <authorList>
            <person name="Kanost M.R."/>
            <person name="Arrese E.L."/>
            <person name="Cao X."/>
            <person name="Chen Y.R."/>
            <person name="Chellapilla S."/>
            <person name="Goldsmith M.R."/>
            <person name="Grosse-Wilde E."/>
            <person name="Heckel D.G."/>
            <person name="Herndon N."/>
            <person name="Jiang H."/>
            <person name="Papanicolaou A."/>
            <person name="Qu J."/>
            <person name="Soulages J.L."/>
            <person name="Vogel H."/>
            <person name="Walters J."/>
            <person name="Waterhouse R.M."/>
            <person name="Ahn S.J."/>
            <person name="Almeida F.C."/>
            <person name="An C."/>
            <person name="Aqrawi P."/>
            <person name="Bretschneider A."/>
            <person name="Bryant W.B."/>
            <person name="Bucks S."/>
            <person name="Chao H."/>
            <person name="Chevignon G."/>
            <person name="Christen J.M."/>
            <person name="Clarke D.F."/>
            <person name="Dittmer N.T."/>
            <person name="Ferguson L.C.F."/>
            <person name="Garavelou S."/>
            <person name="Gordon K.H.J."/>
            <person name="Gunaratna R.T."/>
            <person name="Han Y."/>
            <person name="Hauser F."/>
            <person name="He Y."/>
            <person name="Heidel-Fischer H."/>
            <person name="Hirsh A."/>
            <person name="Hu Y."/>
            <person name="Jiang H."/>
            <person name="Kalra D."/>
            <person name="Klinner C."/>
            <person name="Konig C."/>
            <person name="Kovar C."/>
            <person name="Kroll A.R."/>
            <person name="Kuwar S.S."/>
            <person name="Lee S.L."/>
            <person name="Lehman R."/>
            <person name="Li K."/>
            <person name="Li Z."/>
            <person name="Liang H."/>
            <person name="Lovelace S."/>
            <person name="Lu Z."/>
            <person name="Mansfield J.H."/>
            <person name="McCulloch K.J."/>
            <person name="Mathew T."/>
            <person name="Morton B."/>
            <person name="Muzny D.M."/>
            <person name="Neunemann D."/>
            <person name="Ongeri F."/>
            <person name="Pauchet Y."/>
            <person name="Pu L.L."/>
            <person name="Pyrousis I."/>
            <person name="Rao X.J."/>
            <person name="Redding A."/>
            <person name="Roesel C."/>
            <person name="Sanchez-Gracia A."/>
            <person name="Schaack S."/>
            <person name="Shukla A."/>
            <person name="Tetreau G."/>
            <person name="Wang Y."/>
            <person name="Xiong G.H."/>
            <person name="Traut W."/>
            <person name="Walsh T.K."/>
            <person name="Worley K.C."/>
            <person name="Wu D."/>
            <person name="Wu W."/>
            <person name="Wu Y.Q."/>
            <person name="Zhang X."/>
            <person name="Zou Z."/>
            <person name="Zucker H."/>
            <person name="Briscoe A.D."/>
            <person name="Burmester T."/>
            <person name="Clem R.J."/>
            <person name="Feyereisen R."/>
            <person name="Grimmelikhuijzen C.J.P."/>
            <person name="Hamodrakas S.J."/>
            <person name="Hansson B.S."/>
            <person name="Huguet E."/>
            <person name="Jermiin L.S."/>
            <person name="Lan Q."/>
            <person name="Lehman H.K."/>
            <person name="Lorenzen M."/>
            <person name="Merzendorfer H."/>
            <person name="Michalopoulos I."/>
            <person name="Morton D.B."/>
            <person name="Muthukrishnan S."/>
            <person name="Oakeshott J.G."/>
            <person name="Palmer W."/>
            <person name="Park Y."/>
            <person name="Passarelli A.L."/>
            <person name="Rozas J."/>
            <person name="Schwartz L.M."/>
            <person name="Smith W."/>
            <person name="Southgate A."/>
            <person name="Vilcinskas A."/>
            <person name="Vogt R."/>
            <person name="Wang P."/>
            <person name="Werren J."/>
            <person name="Yu X.Q."/>
            <person name="Zhou J.J."/>
            <person name="Brown S.J."/>
            <person name="Scherer S.E."/>
            <person name="Richards S."/>
            <person name="Blissard G.W."/>
        </authorList>
    </citation>
    <scope>NUCLEOTIDE SEQUENCE</scope>
</reference>
<evidence type="ECO:0000313" key="1">
    <source>
        <dbReference type="EMBL" id="KAG6440897.1"/>
    </source>
</evidence>
<reference evidence="1" key="2">
    <citation type="submission" date="2020-12" db="EMBL/GenBank/DDBJ databases">
        <authorList>
            <person name="Kanost M."/>
        </authorList>
    </citation>
    <scope>NUCLEOTIDE SEQUENCE</scope>
</reference>
<organism evidence="1 2">
    <name type="scientific">Manduca sexta</name>
    <name type="common">Tobacco hawkmoth</name>
    <name type="synonym">Tobacco hornworm</name>
    <dbReference type="NCBI Taxonomy" id="7130"/>
    <lineage>
        <taxon>Eukaryota</taxon>
        <taxon>Metazoa</taxon>
        <taxon>Ecdysozoa</taxon>
        <taxon>Arthropoda</taxon>
        <taxon>Hexapoda</taxon>
        <taxon>Insecta</taxon>
        <taxon>Pterygota</taxon>
        <taxon>Neoptera</taxon>
        <taxon>Endopterygota</taxon>
        <taxon>Lepidoptera</taxon>
        <taxon>Glossata</taxon>
        <taxon>Ditrysia</taxon>
        <taxon>Bombycoidea</taxon>
        <taxon>Sphingidae</taxon>
        <taxon>Sphinginae</taxon>
        <taxon>Sphingini</taxon>
        <taxon>Manduca</taxon>
    </lineage>
</organism>
<comment type="caution">
    <text evidence="1">The sequence shown here is derived from an EMBL/GenBank/DDBJ whole genome shotgun (WGS) entry which is preliminary data.</text>
</comment>
<name>A0A921YLM2_MANSE</name>
<protein>
    <submittedName>
        <fullName evidence="1">Uncharacterized protein</fullName>
    </submittedName>
</protein>
<proteinExistence type="predicted"/>
<gene>
    <name evidence="1" type="ORF">O3G_MSEX001525</name>
</gene>
<dbReference type="AlphaFoldDB" id="A0A921YLM2"/>
<keyword evidence="2" id="KW-1185">Reference proteome</keyword>